<dbReference type="AlphaFoldDB" id="A0A9P4U953"/>
<dbReference type="PANTHER" id="PTHR31263:SF0">
    <property type="entry name" value="CELLULASE FAMILY PROTEIN (AFU_ORTHOLOGUE AFUA_5G14560)"/>
    <property type="match status" value="1"/>
</dbReference>
<accession>A0A9P4U953</accession>
<name>A0A9P4U953_9PLEO</name>
<keyword evidence="1" id="KW-0378">Hydrolase</keyword>
<evidence type="ECO:0000313" key="2">
    <source>
        <dbReference type="Proteomes" id="UP000799764"/>
    </source>
</evidence>
<protein>
    <submittedName>
        <fullName evidence="1">Glycoside hydrolase family 5 protein</fullName>
    </submittedName>
</protein>
<proteinExistence type="predicted"/>
<dbReference type="InterPro" id="IPR017853">
    <property type="entry name" value="GH"/>
</dbReference>
<sequence>MIDNIKDNGGDVTIQNTFNKALGTTNGPKVYQQVIKNNPQFNEKTTRIQQGIYVHLDNHMSKGAWCCGSGDGNTWFGDTYFNVNNWKRGLQYMAEHGKQWPNLISIGLRNELRSGAKNGLAYNWATWYDQVIPAMNLVNQANPDILIFLSGLDYDTKMEPIATGADLGSGKKFLLSNFKYANKLVLELHNYQSDATNCGSMESGLWNNGFRATGTQATNIMPVVLTEFGFSQAGNDYTKTYATCIKKLMPQWKTGWTVWVLSGSYYIRSGTQDYEETWGLLNHDWSAWRSTAAISALQGMIDASLKG</sequence>
<dbReference type="GO" id="GO:0016787">
    <property type="term" value="F:hydrolase activity"/>
    <property type="evidence" value="ECO:0007669"/>
    <property type="project" value="UniProtKB-KW"/>
</dbReference>
<dbReference type="Proteomes" id="UP000799764">
    <property type="component" value="Unassembled WGS sequence"/>
</dbReference>
<comment type="caution">
    <text evidence="1">The sequence shown here is derived from an EMBL/GenBank/DDBJ whole genome shotgun (WGS) entry which is preliminary data.</text>
</comment>
<dbReference type="Gene3D" id="3.20.20.80">
    <property type="entry name" value="Glycosidases"/>
    <property type="match status" value="1"/>
</dbReference>
<dbReference type="OrthoDB" id="442731at2759"/>
<dbReference type="EMBL" id="MU001503">
    <property type="protein sequence ID" value="KAF2443059.1"/>
    <property type="molecule type" value="Genomic_DNA"/>
</dbReference>
<keyword evidence="2" id="KW-1185">Reference proteome</keyword>
<gene>
    <name evidence="1" type="ORF">P171DRAFT_391145</name>
</gene>
<dbReference type="PANTHER" id="PTHR31263">
    <property type="entry name" value="CELLULASE FAMILY PROTEIN (AFU_ORTHOLOGUE AFUA_5G14560)"/>
    <property type="match status" value="1"/>
</dbReference>
<dbReference type="SUPFAM" id="SSF51445">
    <property type="entry name" value="(Trans)glycosidases"/>
    <property type="match status" value="1"/>
</dbReference>
<reference evidence="1" key="1">
    <citation type="journal article" date="2020" name="Stud. Mycol.">
        <title>101 Dothideomycetes genomes: a test case for predicting lifestyles and emergence of pathogens.</title>
        <authorList>
            <person name="Haridas S."/>
            <person name="Albert R."/>
            <person name="Binder M."/>
            <person name="Bloem J."/>
            <person name="Labutti K."/>
            <person name="Salamov A."/>
            <person name="Andreopoulos B."/>
            <person name="Baker S."/>
            <person name="Barry K."/>
            <person name="Bills G."/>
            <person name="Bluhm B."/>
            <person name="Cannon C."/>
            <person name="Castanera R."/>
            <person name="Culley D."/>
            <person name="Daum C."/>
            <person name="Ezra D."/>
            <person name="Gonzalez J."/>
            <person name="Henrissat B."/>
            <person name="Kuo A."/>
            <person name="Liang C."/>
            <person name="Lipzen A."/>
            <person name="Lutzoni F."/>
            <person name="Magnuson J."/>
            <person name="Mondo S."/>
            <person name="Nolan M."/>
            <person name="Ohm R."/>
            <person name="Pangilinan J."/>
            <person name="Park H.-J."/>
            <person name="Ramirez L."/>
            <person name="Alfaro M."/>
            <person name="Sun H."/>
            <person name="Tritt A."/>
            <person name="Yoshinaga Y."/>
            <person name="Zwiers L.-H."/>
            <person name="Turgeon B."/>
            <person name="Goodwin S."/>
            <person name="Spatafora J."/>
            <person name="Crous P."/>
            <person name="Grigoriev I."/>
        </authorList>
    </citation>
    <scope>NUCLEOTIDE SEQUENCE</scope>
    <source>
        <strain evidence="1">CBS 690.94</strain>
    </source>
</reference>
<organism evidence="1 2">
    <name type="scientific">Karstenula rhodostoma CBS 690.94</name>
    <dbReference type="NCBI Taxonomy" id="1392251"/>
    <lineage>
        <taxon>Eukaryota</taxon>
        <taxon>Fungi</taxon>
        <taxon>Dikarya</taxon>
        <taxon>Ascomycota</taxon>
        <taxon>Pezizomycotina</taxon>
        <taxon>Dothideomycetes</taxon>
        <taxon>Pleosporomycetidae</taxon>
        <taxon>Pleosporales</taxon>
        <taxon>Massarineae</taxon>
        <taxon>Didymosphaeriaceae</taxon>
        <taxon>Karstenula</taxon>
    </lineage>
</organism>
<evidence type="ECO:0000313" key="1">
    <source>
        <dbReference type="EMBL" id="KAF2443059.1"/>
    </source>
</evidence>